<comment type="caution">
    <text evidence="2">The sequence shown here is derived from an EMBL/GenBank/DDBJ whole genome shotgun (WGS) entry which is preliminary data.</text>
</comment>
<gene>
    <name evidence="2" type="ORF">E1288_42410</name>
</gene>
<dbReference type="Gene3D" id="2.130.10.10">
    <property type="entry name" value="YVTN repeat-like/Quinoprotein amine dehydrogenase"/>
    <property type="match status" value="2"/>
</dbReference>
<proteinExistence type="predicted"/>
<sequence length="659" mass="71546">MDLKGKKVYLSGTEAPVSREELERRLAELGAQVVEPDAAPDAAPDVVLSGEVVFSVRLPDLEEQKVGVPMLPEAELYELLLRGEQADGTFADHDALAAANDPAELLGLLREADWTAFAPERDLPSLREKLAELEREHGVTEAHRLATEQLVARGARLRHPHAHPAYEDGGGLLDFELSPCGRHLATGRWGEDAEAGTVQIWEKSTGRAVNEIVIDGGVGWLGDRDTVQWSADGTRLAVGFCTNQVGVWDPFGQSANPHGYADVTDGNDSSATFALAPDGRRAYVSMRTSHEVMGCIAPLDRGEVVYAHQFDHLEGTRPELLPEPIPEDARQLLGPSQIGRDGEPDRYEFFFGQVRWSRDGTRLLGDDGPVACVVDVPGGRMRWLARIGDARWNGLSIPLAWSPDDRLVAAVASGEPGTLTVLDARTGNQVGESVEQTPGMLHWGMRDADARLAIVLPDGGGVDVHDEDGRRFHLDIDTTKKIGMHDAGPERPWAWDPSGEHGACLTADGRVEVWSLGDEPACVRSIDVPAETTAVLWGASGVLAVMGEYTLRFVRALTGEVVGDFEFGQESDEELRPVEEGDFIGDMFQEDSFPLDESTWCTIAKPAVGPAASLVIGPEDADLDAVLAWTVDRRFAWPVRWGVLDVVEDLEAAEAALQR</sequence>
<protein>
    <recommendedName>
        <fullName evidence="1">BRCT domain-containing protein</fullName>
    </recommendedName>
</protein>
<dbReference type="Proteomes" id="UP000294947">
    <property type="component" value="Unassembled WGS sequence"/>
</dbReference>
<evidence type="ECO:0000259" key="1">
    <source>
        <dbReference type="PROSITE" id="PS50172"/>
    </source>
</evidence>
<feature type="domain" description="BRCT" evidence="1">
    <location>
        <begin position="1"/>
        <end position="84"/>
    </location>
</feature>
<dbReference type="InterPro" id="IPR001357">
    <property type="entry name" value="BRCT_dom"/>
</dbReference>
<dbReference type="SUPFAM" id="SSF82171">
    <property type="entry name" value="DPP6 N-terminal domain-like"/>
    <property type="match status" value="1"/>
</dbReference>
<dbReference type="AlphaFoldDB" id="A0A4R4XZY7"/>
<dbReference type="OrthoDB" id="3795380at2"/>
<keyword evidence="3" id="KW-1185">Reference proteome</keyword>
<dbReference type="InterPro" id="IPR015943">
    <property type="entry name" value="WD40/YVTN_repeat-like_dom_sf"/>
</dbReference>
<evidence type="ECO:0000313" key="2">
    <source>
        <dbReference type="EMBL" id="TDD36132.1"/>
    </source>
</evidence>
<dbReference type="RefSeq" id="WP_132494422.1">
    <property type="nucleotide sequence ID" value="NZ_SMKW01000114.1"/>
</dbReference>
<evidence type="ECO:0000313" key="3">
    <source>
        <dbReference type="Proteomes" id="UP000294947"/>
    </source>
</evidence>
<organism evidence="2 3">
    <name type="scientific">Saccharopolyspora elongata</name>
    <dbReference type="NCBI Taxonomy" id="2530387"/>
    <lineage>
        <taxon>Bacteria</taxon>
        <taxon>Bacillati</taxon>
        <taxon>Actinomycetota</taxon>
        <taxon>Actinomycetes</taxon>
        <taxon>Pseudonocardiales</taxon>
        <taxon>Pseudonocardiaceae</taxon>
        <taxon>Saccharopolyspora</taxon>
    </lineage>
</organism>
<dbReference type="SUPFAM" id="SSF50978">
    <property type="entry name" value="WD40 repeat-like"/>
    <property type="match status" value="1"/>
</dbReference>
<dbReference type="PROSITE" id="PS50172">
    <property type="entry name" value="BRCT"/>
    <property type="match status" value="1"/>
</dbReference>
<accession>A0A4R4XZY7</accession>
<dbReference type="InterPro" id="IPR036322">
    <property type="entry name" value="WD40_repeat_dom_sf"/>
</dbReference>
<reference evidence="2 3" key="1">
    <citation type="submission" date="2019-03" db="EMBL/GenBank/DDBJ databases">
        <title>Draft genome sequences of novel Actinobacteria.</title>
        <authorList>
            <person name="Sahin N."/>
            <person name="Ay H."/>
            <person name="Saygin H."/>
        </authorList>
    </citation>
    <scope>NUCLEOTIDE SEQUENCE [LARGE SCALE GENOMIC DNA]</scope>
    <source>
        <strain evidence="2 3">7K502</strain>
    </source>
</reference>
<dbReference type="EMBL" id="SMKW01000114">
    <property type="protein sequence ID" value="TDD36132.1"/>
    <property type="molecule type" value="Genomic_DNA"/>
</dbReference>
<name>A0A4R4XZY7_9PSEU</name>